<evidence type="ECO:0000313" key="2">
    <source>
        <dbReference type="EMBL" id="NVK80078.1"/>
    </source>
</evidence>
<evidence type="ECO:0000256" key="1">
    <source>
        <dbReference type="SAM" id="MobiDB-lite"/>
    </source>
</evidence>
<protein>
    <submittedName>
        <fullName evidence="2">Uncharacterized protein</fullName>
    </submittedName>
</protein>
<feature type="compositionally biased region" description="Low complexity" evidence="1">
    <location>
        <begin position="60"/>
        <end position="77"/>
    </location>
</feature>
<proteinExistence type="predicted"/>
<dbReference type="EMBL" id="JABBXF010000046">
    <property type="protein sequence ID" value="NVK80078.1"/>
    <property type="molecule type" value="Genomic_DNA"/>
</dbReference>
<sequence>MTSLFGLLDEEETAARGELTGLREKMAALSEKVLQVEERLAHLAITRATLASLGATGAEGSASDPRPGPSDGSPTGDETGHDASGPGSDEAAGSADEDSGSAPQELSLEVARERILALLAQRGRSVKLQHLVSAIGEKRVETTRSRLKAMAKQGLVVEDPVAWFALKPPVAAETPEEARVV</sequence>
<accession>A0A7Y7B6R4</accession>
<dbReference type="AlphaFoldDB" id="A0A7Y7B6R4"/>
<feature type="region of interest" description="Disordered" evidence="1">
    <location>
        <begin position="55"/>
        <end position="106"/>
    </location>
</feature>
<dbReference type="RefSeq" id="WP_171083618.1">
    <property type="nucleotide sequence ID" value="NZ_BNBU01000011.1"/>
</dbReference>
<name>A0A7Y7B6R4_STRMO</name>
<keyword evidence="3" id="KW-1185">Reference proteome</keyword>
<evidence type="ECO:0000313" key="3">
    <source>
        <dbReference type="Proteomes" id="UP000587462"/>
    </source>
</evidence>
<gene>
    <name evidence="2" type="ORF">HG542_20790</name>
</gene>
<comment type="caution">
    <text evidence="2">The sequence shown here is derived from an EMBL/GenBank/DDBJ whole genome shotgun (WGS) entry which is preliminary data.</text>
</comment>
<reference evidence="2 3" key="1">
    <citation type="submission" date="2020-04" db="EMBL/GenBank/DDBJ databases">
        <title>Draft Genome Sequence of Streptomyces morookaense DSM 40503, an 8-azaguanine-producing strain.</title>
        <authorList>
            <person name="Qi J."/>
            <person name="Gao J.-M."/>
        </authorList>
    </citation>
    <scope>NUCLEOTIDE SEQUENCE [LARGE SCALE GENOMIC DNA]</scope>
    <source>
        <strain evidence="2 3">DSM 40503</strain>
    </source>
</reference>
<organism evidence="2 3">
    <name type="scientific">Streptomyces morookaense</name>
    <name type="common">Streptoverticillium morookaense</name>
    <dbReference type="NCBI Taxonomy" id="1970"/>
    <lineage>
        <taxon>Bacteria</taxon>
        <taxon>Bacillati</taxon>
        <taxon>Actinomycetota</taxon>
        <taxon>Actinomycetes</taxon>
        <taxon>Kitasatosporales</taxon>
        <taxon>Streptomycetaceae</taxon>
        <taxon>Streptomyces</taxon>
    </lineage>
</organism>
<dbReference type="Proteomes" id="UP000587462">
    <property type="component" value="Unassembled WGS sequence"/>
</dbReference>